<dbReference type="AlphaFoldDB" id="A0A411YJL3"/>
<dbReference type="RefSeq" id="WP_131156374.1">
    <property type="nucleotide sequence ID" value="NZ_CP036402.1"/>
</dbReference>
<name>A0A411YJL3_9ACTN</name>
<dbReference type="EMBL" id="CP036402">
    <property type="protein sequence ID" value="QBI21381.1"/>
    <property type="molecule type" value="Genomic_DNA"/>
</dbReference>
<evidence type="ECO:0000313" key="2">
    <source>
        <dbReference type="Proteomes" id="UP000291469"/>
    </source>
</evidence>
<accession>A0A411YJL3</accession>
<dbReference type="Proteomes" id="UP000291469">
    <property type="component" value="Chromosome"/>
</dbReference>
<organism evidence="1 2">
    <name type="scientific">Egibacter rhizosphaerae</name>
    <dbReference type="NCBI Taxonomy" id="1670831"/>
    <lineage>
        <taxon>Bacteria</taxon>
        <taxon>Bacillati</taxon>
        <taxon>Actinomycetota</taxon>
        <taxon>Nitriliruptoria</taxon>
        <taxon>Egibacterales</taxon>
        <taxon>Egibacteraceae</taxon>
        <taxon>Egibacter</taxon>
    </lineage>
</organism>
<keyword evidence="2" id="KW-1185">Reference proteome</keyword>
<reference evidence="1 2" key="1">
    <citation type="submission" date="2019-01" db="EMBL/GenBank/DDBJ databases">
        <title>Egibacter rhizosphaerae EGI 80759T.</title>
        <authorList>
            <person name="Chen D.-D."/>
            <person name="Tian Y."/>
            <person name="Jiao J.-Y."/>
            <person name="Zhang X.-T."/>
            <person name="Zhang Y.-G."/>
            <person name="Zhang Y."/>
            <person name="Xiao M."/>
            <person name="Shu W.-S."/>
            <person name="Li W.-J."/>
        </authorList>
    </citation>
    <scope>NUCLEOTIDE SEQUENCE [LARGE SCALE GENOMIC DNA]</scope>
    <source>
        <strain evidence="1 2">EGI 80759</strain>
    </source>
</reference>
<dbReference type="KEGG" id="erz:ER308_18620"/>
<sequence>MREASPPTLEPSDGPHRLLVVRVPIIPGWLAAVPASPSATVTVSLTDPRGAIQNASELMSLGYRPLGTAGGRQAGDWADFGIAANAAARERDWLDRLLDSGGRLLDPALGPARLLLGSVADTHESAARPAGSGSPG</sequence>
<protein>
    <submittedName>
        <fullName evidence="1">Uncharacterized protein</fullName>
    </submittedName>
</protein>
<proteinExistence type="predicted"/>
<evidence type="ECO:0000313" key="1">
    <source>
        <dbReference type="EMBL" id="QBI21381.1"/>
    </source>
</evidence>
<gene>
    <name evidence="1" type="ORF">ER308_18620</name>
</gene>